<comment type="pathway">
    <text evidence="2">Glycan biosynthesis; alginate biosynthesis.</text>
</comment>
<dbReference type="Pfam" id="PF16822">
    <property type="entry name" value="ALGX"/>
    <property type="match status" value="1"/>
</dbReference>
<evidence type="ECO:0000313" key="11">
    <source>
        <dbReference type="Proteomes" id="UP001597018"/>
    </source>
</evidence>
<feature type="region of interest" description="Disordered" evidence="7">
    <location>
        <begin position="103"/>
        <end position="125"/>
    </location>
</feature>
<evidence type="ECO:0000256" key="8">
    <source>
        <dbReference type="SAM" id="Phobius"/>
    </source>
</evidence>
<feature type="domain" description="AlgX/AlgJ SGNH hydrolase-like" evidence="9">
    <location>
        <begin position="136"/>
        <end position="283"/>
    </location>
</feature>
<dbReference type="RefSeq" id="WP_263250590.1">
    <property type="nucleotide sequence ID" value="NZ_BAABLT010000033.1"/>
</dbReference>
<dbReference type="EMBL" id="JBHTIW010000002">
    <property type="protein sequence ID" value="MFD0918805.1"/>
    <property type="molecule type" value="Genomic_DNA"/>
</dbReference>
<evidence type="ECO:0000256" key="5">
    <source>
        <dbReference type="ARBA" id="ARBA00022764"/>
    </source>
</evidence>
<keyword evidence="8" id="KW-0472">Membrane</keyword>
<evidence type="ECO:0000256" key="4">
    <source>
        <dbReference type="ARBA" id="ARBA00022729"/>
    </source>
</evidence>
<protein>
    <recommendedName>
        <fullName evidence="9">AlgX/AlgJ SGNH hydrolase-like domain-containing protein</fullName>
    </recommendedName>
</protein>
<keyword evidence="3" id="KW-0808">Transferase</keyword>
<sequence length="422" mass="46231">MSSRLPPVHEAWLPREHPLHRPRHGRRQLTALVCAVLFFTAPLVTWLFGARPEPVENRPLAPFPSLADGLGFFTGLGPWATDHLPFRGGAVRSVEGISRGVFGEPARTSGGAHSSPIGAGQSDAKPPLDENVFPNVIEGKNGWLYLGHDVSYRCVPKRSLDQVIAGLRRWRHVVEASGRRFQLVIAPDKSTVYPENMPDDYAGKDCSTAARAEFWRRVPAATGAIDMRGELRAVAARNGRPIYHDIDTHWTHEGGVAMTYQLAERLRPGSTAGWQVRPTRQYPHPADIPDLLGQQRTVPIQAYSLAPDGGADNTQFRPSDFHHPLHLESEPKPGMIDAPVRMVGDSFTQFASPYLAAAFTDIAIQHPDDVATDPQAAGQLLAEGRVVVFELSERFVAGGRYPMLDPQVADRVGAVLAAHPVR</sequence>
<feature type="transmembrane region" description="Helical" evidence="8">
    <location>
        <begin position="29"/>
        <end position="49"/>
    </location>
</feature>
<comment type="caution">
    <text evidence="10">The sequence shown here is derived from an EMBL/GenBank/DDBJ whole genome shotgun (WGS) entry which is preliminary data.</text>
</comment>
<keyword evidence="5" id="KW-0574">Periplasm</keyword>
<evidence type="ECO:0000313" key="10">
    <source>
        <dbReference type="EMBL" id="MFD0918805.1"/>
    </source>
</evidence>
<evidence type="ECO:0000256" key="3">
    <source>
        <dbReference type="ARBA" id="ARBA00022679"/>
    </source>
</evidence>
<comment type="subcellular location">
    <subcellularLocation>
        <location evidence="1">Periplasm</location>
    </subcellularLocation>
</comment>
<gene>
    <name evidence="10" type="ORF">ACFQ16_03525</name>
</gene>
<evidence type="ECO:0000256" key="6">
    <source>
        <dbReference type="ARBA" id="ARBA00022841"/>
    </source>
</evidence>
<evidence type="ECO:0000256" key="7">
    <source>
        <dbReference type="SAM" id="MobiDB-lite"/>
    </source>
</evidence>
<proteinExistence type="predicted"/>
<keyword evidence="8" id="KW-0812">Transmembrane</keyword>
<organism evidence="10 11">
    <name type="scientific">Saccharopolyspora rosea</name>
    <dbReference type="NCBI Taxonomy" id="524884"/>
    <lineage>
        <taxon>Bacteria</taxon>
        <taxon>Bacillati</taxon>
        <taxon>Actinomycetota</taxon>
        <taxon>Actinomycetes</taxon>
        <taxon>Pseudonocardiales</taxon>
        <taxon>Pseudonocardiaceae</taxon>
        <taxon>Saccharopolyspora</taxon>
    </lineage>
</organism>
<evidence type="ECO:0000256" key="1">
    <source>
        <dbReference type="ARBA" id="ARBA00004418"/>
    </source>
</evidence>
<evidence type="ECO:0000256" key="2">
    <source>
        <dbReference type="ARBA" id="ARBA00005182"/>
    </source>
</evidence>
<evidence type="ECO:0000259" key="9">
    <source>
        <dbReference type="Pfam" id="PF16822"/>
    </source>
</evidence>
<keyword evidence="4" id="KW-0732">Signal</keyword>
<reference evidence="11" key="1">
    <citation type="journal article" date="2019" name="Int. J. Syst. Evol. Microbiol.">
        <title>The Global Catalogue of Microorganisms (GCM) 10K type strain sequencing project: providing services to taxonomists for standard genome sequencing and annotation.</title>
        <authorList>
            <consortium name="The Broad Institute Genomics Platform"/>
            <consortium name="The Broad Institute Genome Sequencing Center for Infectious Disease"/>
            <person name="Wu L."/>
            <person name="Ma J."/>
        </authorList>
    </citation>
    <scope>NUCLEOTIDE SEQUENCE [LARGE SCALE GENOMIC DNA]</scope>
    <source>
        <strain evidence="11">CCUG 56401</strain>
    </source>
</reference>
<dbReference type="Proteomes" id="UP001597018">
    <property type="component" value="Unassembled WGS sequence"/>
</dbReference>
<keyword evidence="6" id="KW-0016">Alginate biosynthesis</keyword>
<keyword evidence="8" id="KW-1133">Transmembrane helix</keyword>
<name>A0ABW3FKY6_9PSEU</name>
<accession>A0ABW3FKY6</accession>
<keyword evidence="11" id="KW-1185">Reference proteome</keyword>
<dbReference type="InterPro" id="IPR031811">
    <property type="entry name" value="ALGX/ALGJ_SGNH-like"/>
</dbReference>